<dbReference type="EMBL" id="BJXU01000041">
    <property type="protein sequence ID" value="GEN23448.1"/>
    <property type="molecule type" value="Genomic_DNA"/>
</dbReference>
<dbReference type="Pfam" id="PF01636">
    <property type="entry name" value="APH"/>
    <property type="match status" value="1"/>
</dbReference>
<feature type="domain" description="Aminoglycoside phosphotransferase" evidence="1">
    <location>
        <begin position="31"/>
        <end position="252"/>
    </location>
</feature>
<proteinExistence type="predicted"/>
<dbReference type="Proteomes" id="UP000321726">
    <property type="component" value="Unassembled WGS sequence"/>
</dbReference>
<dbReference type="Gene3D" id="3.90.1200.10">
    <property type="match status" value="1"/>
</dbReference>
<reference evidence="3 4" key="1">
    <citation type="submission" date="2016-11" db="EMBL/GenBank/DDBJ databases">
        <authorList>
            <person name="Jaros S."/>
            <person name="Januszkiewicz K."/>
            <person name="Wedrychowicz H."/>
        </authorList>
    </citation>
    <scope>NUCLEOTIDE SEQUENCE [LARGE SCALE GENOMIC DNA]</scope>
    <source>
        <strain evidence="3 4">DSM 4740</strain>
    </source>
</reference>
<accession>A0A1M7F9C6</accession>
<organism evidence="3 4">
    <name type="scientific">Halomonas cupida</name>
    <dbReference type="NCBI Taxonomy" id="44933"/>
    <lineage>
        <taxon>Bacteria</taxon>
        <taxon>Pseudomonadati</taxon>
        <taxon>Pseudomonadota</taxon>
        <taxon>Gammaproteobacteria</taxon>
        <taxon>Oceanospirillales</taxon>
        <taxon>Halomonadaceae</taxon>
        <taxon>Halomonas</taxon>
    </lineage>
</organism>
<sequence>MSQADTLTRLERLQQWASARHDGDGPRSSLSLAAGDASFRRYYRLQLADGATRMLMDAPPPQEDIRPFVAIARDWRAAGLPVPEIHASDADAGFVELEDLGDAPLHLALEGADENTTAAHFEDAITLIVQLQNRSDPAELPPYDSATLGRELDLFPDWCLGQWLDMTQPAPGWVALRQDLIDTALAQPVVTVHRDYDAMNLMQYSGELYLIDFQDALAGPVSYDLISLLHGRYRRFSADQRARWIEGFRHTAIADQRLPAECDAETFLEQVNAMAAQRALKVLGIFCRLTLRDSREGYLARLPHFLDHLEDSLAGIRGHDDFRHWVASQLRPLLMQRLVDEGVTA</sequence>
<dbReference type="STRING" id="44933.SAMN05660971_01977"/>
<gene>
    <name evidence="2" type="ORF">HCU01_13970</name>
    <name evidence="3" type="ORF">SAMN05660971_01977</name>
</gene>
<evidence type="ECO:0000313" key="4">
    <source>
        <dbReference type="Proteomes" id="UP000184123"/>
    </source>
</evidence>
<evidence type="ECO:0000313" key="3">
    <source>
        <dbReference type="EMBL" id="SHM00277.1"/>
    </source>
</evidence>
<dbReference type="SUPFAM" id="SSF56112">
    <property type="entry name" value="Protein kinase-like (PK-like)"/>
    <property type="match status" value="1"/>
</dbReference>
<dbReference type="RefSeq" id="WP_073435006.1">
    <property type="nucleotide sequence ID" value="NZ_BJXU01000041.1"/>
</dbReference>
<dbReference type="EMBL" id="FRCA01000004">
    <property type="protein sequence ID" value="SHM00277.1"/>
    <property type="molecule type" value="Genomic_DNA"/>
</dbReference>
<evidence type="ECO:0000313" key="2">
    <source>
        <dbReference type="EMBL" id="GEN23448.1"/>
    </source>
</evidence>
<protein>
    <submittedName>
        <fullName evidence="2">Aminoglycoside phosphotransferase</fullName>
    </submittedName>
</protein>
<reference evidence="2 5" key="2">
    <citation type="submission" date="2019-07" db="EMBL/GenBank/DDBJ databases">
        <title>Whole genome shotgun sequence of Halomonas cupida NBRC 102219.</title>
        <authorList>
            <person name="Hosoyama A."/>
            <person name="Uohara A."/>
            <person name="Ohji S."/>
            <person name="Ichikawa N."/>
        </authorList>
    </citation>
    <scope>NUCLEOTIDE SEQUENCE [LARGE SCALE GENOMIC DNA]</scope>
    <source>
        <strain evidence="2 5">NBRC 102219</strain>
    </source>
</reference>
<dbReference type="AlphaFoldDB" id="A0A1M7F9C6"/>
<dbReference type="InterPro" id="IPR011009">
    <property type="entry name" value="Kinase-like_dom_sf"/>
</dbReference>
<evidence type="ECO:0000259" key="1">
    <source>
        <dbReference type="Pfam" id="PF01636"/>
    </source>
</evidence>
<dbReference type="InterPro" id="IPR002575">
    <property type="entry name" value="Aminoglycoside_PTrfase"/>
</dbReference>
<dbReference type="OrthoDB" id="9809275at2"/>
<evidence type="ECO:0000313" key="5">
    <source>
        <dbReference type="Proteomes" id="UP000321726"/>
    </source>
</evidence>
<name>A0A1M7F9C6_9GAMM</name>
<dbReference type="Gene3D" id="3.30.200.20">
    <property type="entry name" value="Phosphorylase Kinase, domain 1"/>
    <property type="match status" value="1"/>
</dbReference>
<dbReference type="Proteomes" id="UP000184123">
    <property type="component" value="Unassembled WGS sequence"/>
</dbReference>
<keyword evidence="5" id="KW-1185">Reference proteome</keyword>